<comment type="caution">
    <text evidence="1">The sequence shown here is derived from an EMBL/GenBank/DDBJ whole genome shotgun (WGS) entry which is preliminary data.</text>
</comment>
<evidence type="ECO:0000313" key="1">
    <source>
        <dbReference type="EMBL" id="MBO1321925.1"/>
    </source>
</evidence>
<keyword evidence="2" id="KW-1185">Reference proteome</keyword>
<proteinExistence type="predicted"/>
<dbReference type="InterPro" id="IPR043776">
    <property type="entry name" value="DUF5718"/>
</dbReference>
<protein>
    <submittedName>
        <fullName evidence="1">Uncharacterized protein</fullName>
    </submittedName>
</protein>
<dbReference type="AlphaFoldDB" id="A0A8J7QPV1"/>
<organism evidence="1 2">
    <name type="scientific">Acanthopleuribacter pedis</name>
    <dbReference type="NCBI Taxonomy" id="442870"/>
    <lineage>
        <taxon>Bacteria</taxon>
        <taxon>Pseudomonadati</taxon>
        <taxon>Acidobacteriota</taxon>
        <taxon>Holophagae</taxon>
        <taxon>Acanthopleuribacterales</taxon>
        <taxon>Acanthopleuribacteraceae</taxon>
        <taxon>Acanthopleuribacter</taxon>
    </lineage>
</organism>
<dbReference type="Proteomes" id="UP000664417">
    <property type="component" value="Unassembled WGS sequence"/>
</dbReference>
<gene>
    <name evidence="1" type="ORF">J3U88_25820</name>
</gene>
<dbReference type="RefSeq" id="WP_207861897.1">
    <property type="nucleotide sequence ID" value="NZ_JAFREP010000029.1"/>
</dbReference>
<dbReference type="EMBL" id="JAFREP010000029">
    <property type="protein sequence ID" value="MBO1321925.1"/>
    <property type="molecule type" value="Genomic_DNA"/>
</dbReference>
<accession>A0A8J7QPV1</accession>
<dbReference type="Pfam" id="PF18985">
    <property type="entry name" value="DUF5718"/>
    <property type="match status" value="1"/>
</dbReference>
<reference evidence="1" key="1">
    <citation type="submission" date="2021-03" db="EMBL/GenBank/DDBJ databases">
        <authorList>
            <person name="Wang G."/>
        </authorList>
    </citation>
    <scope>NUCLEOTIDE SEQUENCE</scope>
    <source>
        <strain evidence="1">KCTC 12899</strain>
    </source>
</reference>
<name>A0A8J7QPV1_9BACT</name>
<evidence type="ECO:0000313" key="2">
    <source>
        <dbReference type="Proteomes" id="UP000664417"/>
    </source>
</evidence>
<sequence>MFQGVIGFGVAGNFAGHLEQAGEASDFVKVAVSDARAPKGLFPFYVPGVSDSFLGVYPLSSERILVPAQGGNLQIEPEVALLVDVTYDGGRVVGLNPRRFGAYNDCSIRKPNARKISEKKNWGPESKGLAGNLIEIDRFSAGGVMDRYRLCCYLHRDGRLDTYGLDSPLLGYSYFYEQLIAWMIDKLNTQQDAGPLENLADLLALANHPAQAVISIGATKYTPFGETTFLQPDDQVWVVAYDQNQWDIATLETGMLRGSLVGGRGISVLRQTVVQAEN</sequence>